<dbReference type="EMBL" id="JALJOV010000207">
    <property type="protein sequence ID" value="KAK9865905.1"/>
    <property type="molecule type" value="Genomic_DNA"/>
</dbReference>
<evidence type="ECO:0000256" key="3">
    <source>
        <dbReference type="ARBA" id="ARBA00023242"/>
    </source>
</evidence>
<dbReference type="InterPro" id="IPR053939">
    <property type="entry name" value="UTP25_C"/>
</dbReference>
<dbReference type="InterPro" id="IPR053940">
    <property type="entry name" value="UTP25_NTPase-like"/>
</dbReference>
<dbReference type="PANTHER" id="PTHR12933">
    <property type="entry name" value="ORF PROTEIN-RELATED"/>
    <property type="match status" value="1"/>
</dbReference>
<feature type="region of interest" description="Disordered" evidence="4">
    <location>
        <begin position="1"/>
        <end position="115"/>
    </location>
</feature>
<comment type="similarity">
    <text evidence="2">Belongs to the UTP25 family.</text>
</comment>
<dbReference type="Pfam" id="PF06862">
    <property type="entry name" value="Utp25_C"/>
    <property type="match status" value="1"/>
</dbReference>
<protein>
    <recommendedName>
        <fullName evidence="9">Digestive organ expansion factor-like protein</fullName>
    </recommendedName>
</protein>
<gene>
    <name evidence="7" type="ORF">WJX84_009973</name>
</gene>
<dbReference type="GO" id="GO:0032040">
    <property type="term" value="C:small-subunit processome"/>
    <property type="evidence" value="ECO:0007669"/>
    <property type="project" value="TreeGrafter"/>
</dbReference>
<sequence>MPHLTSKRLGSDSVPEASAKRVAKSERNDASAATPVSPLIPDSSGEDEEQQPGSAAYATFRRLLQSGTTKRPSKQSRSSSSLHRAGRPESNNSHIKDLTSHAQQPEDGSKPALGNVHIPAQCASFAGLHSGPPNNTLQAQAFKGVGLYSAHPARDMSLQELKAWPVERTAVAKLDQLAWDLPWNDATWLTSGTPLPSQFPQQLAQLGIKERLVNRWLEAAAEAAAPGAAAAQAASSDFQGQQQAVFMALCSSYKDILHPVRPYPTRHDDLDPIMDAALLHCLNHLATAAARIKKNNDLLKAGETHDPPRDQGFVRPKVLILLPLRSMAERVVLRLATLAQKETRTDSIQNKPRFLREFAFDADADADDLQQKGRPKPADHQALFRGNTDDHYKLGIKTTRGSIRLYTEFYDSDIIVASPLALASQLEEGKEGTADFLASIEIALVDRCDVMQMQNWSHVVRVFEALNRTPSEQHGTDIMRIWEWALGATPSSTGKTSCCLPLRLRPSMPSFTGCAAAMQAALGCRRSIRACWVLQSKLARKALWPSLKDRSGQLVFVSSYFDFVRLRNWLAEQDGASWGAVSEYTEAPEVARARSLFAKGRTRILLYTERLHFYFRHHLRGVQDIVFYQLPEHASYFNELLHMMTDGRSGTQQLAHATATSIFSQFDSLALQHVCGTKRAKRMLKADSAAFMFC</sequence>
<name>A0AAW1TAA6_9CHLO</name>
<dbReference type="GO" id="GO:0034511">
    <property type="term" value="F:U3 snoRNA binding"/>
    <property type="evidence" value="ECO:0007669"/>
    <property type="project" value="InterPro"/>
</dbReference>
<evidence type="ECO:0000256" key="2">
    <source>
        <dbReference type="ARBA" id="ARBA00009223"/>
    </source>
</evidence>
<keyword evidence="8" id="KW-1185">Reference proteome</keyword>
<dbReference type="Proteomes" id="UP001485043">
    <property type="component" value="Unassembled WGS sequence"/>
</dbReference>
<evidence type="ECO:0000259" key="6">
    <source>
        <dbReference type="Pfam" id="PF22916"/>
    </source>
</evidence>
<evidence type="ECO:0000313" key="7">
    <source>
        <dbReference type="EMBL" id="KAK9865905.1"/>
    </source>
</evidence>
<reference evidence="7 8" key="1">
    <citation type="journal article" date="2024" name="Nat. Commun.">
        <title>Phylogenomics reveals the evolutionary origins of lichenization in chlorophyte algae.</title>
        <authorList>
            <person name="Puginier C."/>
            <person name="Libourel C."/>
            <person name="Otte J."/>
            <person name="Skaloud P."/>
            <person name="Haon M."/>
            <person name="Grisel S."/>
            <person name="Petersen M."/>
            <person name="Berrin J.G."/>
            <person name="Delaux P.M."/>
            <person name="Dal Grande F."/>
            <person name="Keller J."/>
        </authorList>
    </citation>
    <scope>NUCLEOTIDE SEQUENCE [LARGE SCALE GENOMIC DNA]</scope>
    <source>
        <strain evidence="7 8">SAG 2523</strain>
    </source>
</reference>
<feature type="domain" description="UTP25 C-terminal" evidence="5">
    <location>
        <begin position="546"/>
        <end position="693"/>
    </location>
</feature>
<dbReference type="GO" id="GO:0019843">
    <property type="term" value="F:rRNA binding"/>
    <property type="evidence" value="ECO:0007669"/>
    <property type="project" value="TreeGrafter"/>
</dbReference>
<evidence type="ECO:0008006" key="9">
    <source>
        <dbReference type="Google" id="ProtNLM"/>
    </source>
</evidence>
<proteinExistence type="inferred from homology"/>
<keyword evidence="3" id="KW-0539">Nucleus</keyword>
<dbReference type="AlphaFoldDB" id="A0AAW1TAA6"/>
<evidence type="ECO:0000259" key="5">
    <source>
        <dbReference type="Pfam" id="PF06862"/>
    </source>
</evidence>
<dbReference type="Pfam" id="PF22916">
    <property type="entry name" value="UTP25_NTPase-like"/>
    <property type="match status" value="1"/>
</dbReference>
<comment type="subcellular location">
    <subcellularLocation>
        <location evidence="1">Nucleus</location>
        <location evidence="1">Nucleolus</location>
    </subcellularLocation>
</comment>
<dbReference type="PANTHER" id="PTHR12933:SF0">
    <property type="entry name" value="U3 SMALL NUCLEOLAR RNA-ASSOCIATED PROTEIN 25 HOMOLOG"/>
    <property type="match status" value="1"/>
</dbReference>
<evidence type="ECO:0000256" key="1">
    <source>
        <dbReference type="ARBA" id="ARBA00004604"/>
    </source>
</evidence>
<organism evidence="7 8">
    <name type="scientific">Apatococcus fuscideae</name>
    <dbReference type="NCBI Taxonomy" id="2026836"/>
    <lineage>
        <taxon>Eukaryota</taxon>
        <taxon>Viridiplantae</taxon>
        <taxon>Chlorophyta</taxon>
        <taxon>core chlorophytes</taxon>
        <taxon>Trebouxiophyceae</taxon>
        <taxon>Chlorellales</taxon>
        <taxon>Chlorellaceae</taxon>
        <taxon>Apatococcus</taxon>
    </lineage>
</organism>
<accession>A0AAW1TAA6</accession>
<evidence type="ECO:0000256" key="4">
    <source>
        <dbReference type="SAM" id="MobiDB-lite"/>
    </source>
</evidence>
<comment type="caution">
    <text evidence="7">The sequence shown here is derived from an EMBL/GenBank/DDBJ whole genome shotgun (WGS) entry which is preliminary data.</text>
</comment>
<feature type="domain" description="UTP25 NTP hydrolase-like" evidence="6">
    <location>
        <begin position="253"/>
        <end position="487"/>
    </location>
</feature>
<evidence type="ECO:0000313" key="8">
    <source>
        <dbReference type="Proteomes" id="UP001485043"/>
    </source>
</evidence>
<dbReference type="GO" id="GO:0000462">
    <property type="term" value="P:maturation of SSU-rRNA from tricistronic rRNA transcript (SSU-rRNA, 5.8S rRNA, LSU-rRNA)"/>
    <property type="evidence" value="ECO:0007669"/>
    <property type="project" value="TreeGrafter"/>
</dbReference>
<dbReference type="InterPro" id="IPR010678">
    <property type="entry name" value="UTP25"/>
</dbReference>